<dbReference type="SMART" id="SM00479">
    <property type="entry name" value="EXOIII"/>
    <property type="match status" value="1"/>
</dbReference>
<evidence type="ECO:0000256" key="5">
    <source>
        <dbReference type="ARBA" id="ARBA00022839"/>
    </source>
</evidence>
<reference evidence="8" key="1">
    <citation type="journal article" date="2011" name="PLoS Biol.">
        <title>Gene gain and loss during evolution of obligate parasitism in the white rust pathogen of Arabidopsis thaliana.</title>
        <authorList>
            <person name="Kemen E."/>
            <person name="Gardiner A."/>
            <person name="Schultz-Larsen T."/>
            <person name="Kemen A.C."/>
            <person name="Balmuth A.L."/>
            <person name="Robert-Seilaniantz A."/>
            <person name="Bailey K."/>
            <person name="Holub E."/>
            <person name="Studholme D.J."/>
            <person name="Maclean D."/>
            <person name="Jones J.D."/>
        </authorList>
    </citation>
    <scope>NUCLEOTIDE SEQUENCE</scope>
</reference>
<accession>F0WXD1</accession>
<dbReference type="HOGENOM" id="CLU_502041_0_0_1"/>
<organism evidence="8">
    <name type="scientific">Albugo laibachii Nc14</name>
    <dbReference type="NCBI Taxonomy" id="890382"/>
    <lineage>
        <taxon>Eukaryota</taxon>
        <taxon>Sar</taxon>
        <taxon>Stramenopiles</taxon>
        <taxon>Oomycota</taxon>
        <taxon>Peronosporomycetes</taxon>
        <taxon>Albuginales</taxon>
        <taxon>Albuginaceae</taxon>
        <taxon>Albugo</taxon>
    </lineage>
</organism>
<gene>
    <name evidence="8" type="primary">AlNc14C348G10883</name>
    <name evidence="8" type="ORF">ALNC14_122670</name>
</gene>
<dbReference type="GO" id="GO:0003676">
    <property type="term" value="F:nucleic acid binding"/>
    <property type="evidence" value="ECO:0007669"/>
    <property type="project" value="InterPro"/>
</dbReference>
<evidence type="ECO:0000256" key="2">
    <source>
        <dbReference type="ARBA" id="ARBA00006357"/>
    </source>
</evidence>
<dbReference type="Gene3D" id="3.30.420.10">
    <property type="entry name" value="Ribonuclease H-like superfamily/Ribonuclease H"/>
    <property type="match status" value="1"/>
</dbReference>
<evidence type="ECO:0000256" key="4">
    <source>
        <dbReference type="ARBA" id="ARBA00022801"/>
    </source>
</evidence>
<dbReference type="PANTHER" id="PTHR12801">
    <property type="entry name" value="RNA EXONUCLEASE REXO1 / RECO3 FAMILY MEMBER-RELATED"/>
    <property type="match status" value="1"/>
</dbReference>
<dbReference type="FunFam" id="3.30.420.10:FF:000031">
    <property type="entry name" value="RNA exonuclease 1"/>
    <property type="match status" value="1"/>
</dbReference>
<dbReference type="InterPro" id="IPR036397">
    <property type="entry name" value="RNaseH_sf"/>
</dbReference>
<dbReference type="EMBL" id="FR824393">
    <property type="protein sequence ID" value="CCA26123.1"/>
    <property type="molecule type" value="Genomic_DNA"/>
</dbReference>
<sequence length="504" mass="56780">MSAIESNLKSLVASHGQTGQILPLADLWASITSHILNTTTIRTTILLICEDVAFETSSLDISKPTCEMSNVQDTTEQSRNVILFCFPVRLSPNDSIPKCENAFLDLRASKEELTTLQRAARKVVKQRIKKFKKSHKVKGPSDKPSLEFYVMDELELNHNLRSILKEHEDPYIETALKRPDDNRDLKDLVFAVDCEMCKTTKGIELCRLTLIDSAETILLDDFVRPKSPIVDYCTQYSGFTPELMQSCSTRLEDIQKRFLDIVPAEAILIGHSIENDLCALRIIHRRIIDTVVLFPHPKGLPYRSSLRFLTAKFLHRVIQNDAQGHCSIEDAVATLQLVKLKVLHGPNFPSPVSHQAKKTLIRELCKSKKSVLVVDSKSACRSIACDTASGIPCERNDQIVSATVKQLTTGFPPHFTWARLGKSTLRETEVATTRILQSLPTEDSLLVVAFYPNRDELRDLHKLRTTRNNPKCSLSWDANQEQKLSVALEKCQQGFVRIYSARAA</sequence>
<evidence type="ECO:0000256" key="1">
    <source>
        <dbReference type="ARBA" id="ARBA00004123"/>
    </source>
</evidence>
<dbReference type="AlphaFoldDB" id="F0WXD1"/>
<evidence type="ECO:0000313" key="8">
    <source>
        <dbReference type="EMBL" id="CCA26123.1"/>
    </source>
</evidence>
<protein>
    <submittedName>
        <fullName evidence="8">Exonuclease putative</fullName>
    </submittedName>
</protein>
<proteinExistence type="inferred from homology"/>
<keyword evidence="6" id="KW-0539">Nucleus</keyword>
<reference evidence="8" key="2">
    <citation type="submission" date="2011-02" db="EMBL/GenBank/DDBJ databases">
        <authorList>
            <person name="MacLean D."/>
        </authorList>
    </citation>
    <scope>NUCLEOTIDE SEQUENCE</scope>
</reference>
<keyword evidence="5 8" id="KW-0269">Exonuclease</keyword>
<dbReference type="InterPro" id="IPR012337">
    <property type="entry name" value="RNaseH-like_sf"/>
</dbReference>
<evidence type="ECO:0000256" key="3">
    <source>
        <dbReference type="ARBA" id="ARBA00022722"/>
    </source>
</evidence>
<name>F0WXD1_9STRA</name>
<dbReference type="InterPro" id="IPR013520">
    <property type="entry name" value="Ribonucl_H"/>
</dbReference>
<keyword evidence="4" id="KW-0378">Hydrolase</keyword>
<dbReference type="InterPro" id="IPR034922">
    <property type="entry name" value="REX1-like_exo"/>
</dbReference>
<dbReference type="SUPFAM" id="SSF53098">
    <property type="entry name" value="Ribonuclease H-like"/>
    <property type="match status" value="1"/>
</dbReference>
<dbReference type="GO" id="GO:0010629">
    <property type="term" value="P:negative regulation of gene expression"/>
    <property type="evidence" value="ECO:0007669"/>
    <property type="project" value="UniProtKB-ARBA"/>
</dbReference>
<evidence type="ECO:0000259" key="7">
    <source>
        <dbReference type="SMART" id="SM00479"/>
    </source>
</evidence>
<comment type="subcellular location">
    <subcellularLocation>
        <location evidence="1">Nucleus</location>
    </subcellularLocation>
</comment>
<dbReference type="GO" id="GO:0005634">
    <property type="term" value="C:nucleus"/>
    <property type="evidence" value="ECO:0007669"/>
    <property type="project" value="UniProtKB-SubCell"/>
</dbReference>
<dbReference type="InterPro" id="IPR047021">
    <property type="entry name" value="REXO1/3/4-like"/>
</dbReference>
<dbReference type="CDD" id="cd06145">
    <property type="entry name" value="REX1_like"/>
    <property type="match status" value="1"/>
</dbReference>
<comment type="similarity">
    <text evidence="2">Belongs to the REXO1/REXO3 family.</text>
</comment>
<dbReference type="GO" id="GO:0004527">
    <property type="term" value="F:exonuclease activity"/>
    <property type="evidence" value="ECO:0007669"/>
    <property type="project" value="UniProtKB-KW"/>
</dbReference>
<feature type="domain" description="Exonuclease" evidence="7">
    <location>
        <begin position="188"/>
        <end position="347"/>
    </location>
</feature>
<dbReference type="Pfam" id="PF00929">
    <property type="entry name" value="RNase_T"/>
    <property type="match status" value="1"/>
</dbReference>
<keyword evidence="3" id="KW-0540">Nuclease</keyword>
<dbReference type="PANTHER" id="PTHR12801:SF115">
    <property type="entry name" value="FI18136P1-RELATED"/>
    <property type="match status" value="1"/>
</dbReference>
<evidence type="ECO:0000256" key="6">
    <source>
        <dbReference type="ARBA" id="ARBA00023242"/>
    </source>
</evidence>